<evidence type="ECO:0000313" key="3">
    <source>
        <dbReference type="Proteomes" id="UP001304895"/>
    </source>
</evidence>
<evidence type="ECO:0000256" key="1">
    <source>
        <dbReference type="SAM" id="MobiDB-lite"/>
    </source>
</evidence>
<accession>A0AAN6ZBA2</accession>
<protein>
    <submittedName>
        <fullName evidence="2">Uncharacterized protein</fullName>
    </submittedName>
</protein>
<dbReference type="AlphaFoldDB" id="A0AAN6ZBA2"/>
<sequence length="151" mass="15750">MIPSGMAASFHPSSGVCPALAMPCRQATSPTPQPHLTWACSAFPREVPCPKRGIKRPPTPNRRVVLHSSMAVGVMSEAGLCVSARNAVFDHADQPGWLLGSSPSSFCRSGKAPDPGSAPVRSLTDIQSQNPCKQGTAPPLPRLPGGSHPLP</sequence>
<proteinExistence type="predicted"/>
<feature type="region of interest" description="Disordered" evidence="1">
    <location>
        <begin position="103"/>
        <end position="151"/>
    </location>
</feature>
<gene>
    <name evidence="2" type="ORF">BT67DRAFT_138699</name>
</gene>
<evidence type="ECO:0000313" key="2">
    <source>
        <dbReference type="EMBL" id="KAK4131917.1"/>
    </source>
</evidence>
<reference evidence="2" key="2">
    <citation type="submission" date="2023-05" db="EMBL/GenBank/DDBJ databases">
        <authorList>
            <consortium name="Lawrence Berkeley National Laboratory"/>
            <person name="Steindorff A."/>
            <person name="Hensen N."/>
            <person name="Bonometti L."/>
            <person name="Westerberg I."/>
            <person name="Brannstrom I.O."/>
            <person name="Guillou S."/>
            <person name="Cros-Aarteil S."/>
            <person name="Calhoun S."/>
            <person name="Haridas S."/>
            <person name="Kuo A."/>
            <person name="Mondo S."/>
            <person name="Pangilinan J."/>
            <person name="Riley R."/>
            <person name="Labutti K."/>
            <person name="Andreopoulos B."/>
            <person name="Lipzen A."/>
            <person name="Chen C."/>
            <person name="Yanf M."/>
            <person name="Daum C."/>
            <person name="Ng V."/>
            <person name="Clum A."/>
            <person name="Ohm R."/>
            <person name="Martin F."/>
            <person name="Silar P."/>
            <person name="Natvig D."/>
            <person name="Lalanne C."/>
            <person name="Gautier V."/>
            <person name="Ament-Velasquez S.L."/>
            <person name="Kruys A."/>
            <person name="Hutchinson M.I."/>
            <person name="Powell A.J."/>
            <person name="Barry K."/>
            <person name="Miller A.N."/>
            <person name="Grigoriev I.V."/>
            <person name="Debuchy R."/>
            <person name="Gladieux P."/>
            <person name="Thoren M.H."/>
            <person name="Johannesson H."/>
        </authorList>
    </citation>
    <scope>NUCLEOTIDE SEQUENCE</scope>
    <source>
        <strain evidence="2">CBS 123565</strain>
    </source>
</reference>
<keyword evidence="3" id="KW-1185">Reference proteome</keyword>
<name>A0AAN6ZBA2_9PEZI</name>
<dbReference type="Proteomes" id="UP001304895">
    <property type="component" value="Unassembled WGS sequence"/>
</dbReference>
<organism evidence="2 3">
    <name type="scientific">Trichocladium antarcticum</name>
    <dbReference type="NCBI Taxonomy" id="1450529"/>
    <lineage>
        <taxon>Eukaryota</taxon>
        <taxon>Fungi</taxon>
        <taxon>Dikarya</taxon>
        <taxon>Ascomycota</taxon>
        <taxon>Pezizomycotina</taxon>
        <taxon>Sordariomycetes</taxon>
        <taxon>Sordariomycetidae</taxon>
        <taxon>Sordariales</taxon>
        <taxon>Chaetomiaceae</taxon>
        <taxon>Trichocladium</taxon>
    </lineage>
</organism>
<feature type="compositionally biased region" description="Polar residues" evidence="1">
    <location>
        <begin position="124"/>
        <end position="133"/>
    </location>
</feature>
<dbReference type="EMBL" id="MU853421">
    <property type="protein sequence ID" value="KAK4131917.1"/>
    <property type="molecule type" value="Genomic_DNA"/>
</dbReference>
<comment type="caution">
    <text evidence="2">The sequence shown here is derived from an EMBL/GenBank/DDBJ whole genome shotgun (WGS) entry which is preliminary data.</text>
</comment>
<reference evidence="2" key="1">
    <citation type="journal article" date="2023" name="Mol. Phylogenet. Evol.">
        <title>Genome-scale phylogeny and comparative genomics of the fungal order Sordariales.</title>
        <authorList>
            <person name="Hensen N."/>
            <person name="Bonometti L."/>
            <person name="Westerberg I."/>
            <person name="Brannstrom I.O."/>
            <person name="Guillou S."/>
            <person name="Cros-Aarteil S."/>
            <person name="Calhoun S."/>
            <person name="Haridas S."/>
            <person name="Kuo A."/>
            <person name="Mondo S."/>
            <person name="Pangilinan J."/>
            <person name="Riley R."/>
            <person name="LaButti K."/>
            <person name="Andreopoulos B."/>
            <person name="Lipzen A."/>
            <person name="Chen C."/>
            <person name="Yan M."/>
            <person name="Daum C."/>
            <person name="Ng V."/>
            <person name="Clum A."/>
            <person name="Steindorff A."/>
            <person name="Ohm R.A."/>
            <person name="Martin F."/>
            <person name="Silar P."/>
            <person name="Natvig D.O."/>
            <person name="Lalanne C."/>
            <person name="Gautier V."/>
            <person name="Ament-Velasquez S.L."/>
            <person name="Kruys A."/>
            <person name="Hutchinson M.I."/>
            <person name="Powell A.J."/>
            <person name="Barry K."/>
            <person name="Miller A.N."/>
            <person name="Grigoriev I.V."/>
            <person name="Debuchy R."/>
            <person name="Gladieux P."/>
            <person name="Hiltunen Thoren M."/>
            <person name="Johannesson H."/>
        </authorList>
    </citation>
    <scope>NUCLEOTIDE SEQUENCE</scope>
    <source>
        <strain evidence="2">CBS 123565</strain>
    </source>
</reference>